<keyword evidence="1" id="KW-1133">Transmembrane helix</keyword>
<evidence type="ECO:0000256" key="1">
    <source>
        <dbReference type="SAM" id="Phobius"/>
    </source>
</evidence>
<sequence length="72" mass="8275">MADVLLVTILVSQAAMYLLVVYMFRALRHKHRERSTSELQQALIAREETTGEHRVDISKLYADAVSRKKANM</sequence>
<keyword evidence="1" id="KW-0472">Membrane</keyword>
<evidence type="ECO:0000313" key="4">
    <source>
        <dbReference type="Proteomes" id="UP000251314"/>
    </source>
</evidence>
<proteinExistence type="predicted"/>
<protein>
    <submittedName>
        <fullName evidence="3">Uncharacterized protein</fullName>
    </submittedName>
</protein>
<keyword evidence="4" id="KW-1185">Reference proteome</keyword>
<dbReference type="OrthoDB" id="103646at2759"/>
<dbReference type="EMBL" id="JAENGZ010000227">
    <property type="protein sequence ID" value="KAG6964633.1"/>
    <property type="molecule type" value="Genomic_DNA"/>
</dbReference>
<dbReference type="AlphaFoldDB" id="A0A329SGS6"/>
<accession>A0A329SGS6</accession>
<dbReference type="Proteomes" id="UP000688947">
    <property type="component" value="Unassembled WGS sequence"/>
</dbReference>
<dbReference type="VEuPathDB" id="FungiDB:PC110_g7797"/>
<dbReference type="Proteomes" id="UP000251314">
    <property type="component" value="Unassembled WGS sequence"/>
</dbReference>
<reference evidence="2" key="2">
    <citation type="submission" date="2021-01" db="EMBL/GenBank/DDBJ databases">
        <title>Phytophthora aleatoria, a newly-described species from Pinus radiata is distinct from Phytophthora cactorum isolates based on comparative genomics.</title>
        <authorList>
            <person name="Mcdougal R."/>
            <person name="Panda P."/>
            <person name="Williams N."/>
            <person name="Studholme D.J."/>
        </authorList>
    </citation>
    <scope>NUCLEOTIDE SEQUENCE</scope>
    <source>
        <strain evidence="2">NZFS 3830</strain>
    </source>
</reference>
<evidence type="ECO:0000313" key="3">
    <source>
        <dbReference type="EMBL" id="RAW35939.1"/>
    </source>
</evidence>
<feature type="transmembrane region" description="Helical" evidence="1">
    <location>
        <begin position="6"/>
        <end position="24"/>
    </location>
</feature>
<keyword evidence="1" id="KW-0812">Transmembrane</keyword>
<evidence type="ECO:0000313" key="2">
    <source>
        <dbReference type="EMBL" id="KAG6964633.1"/>
    </source>
</evidence>
<comment type="caution">
    <text evidence="3">The sequence shown here is derived from an EMBL/GenBank/DDBJ whole genome shotgun (WGS) entry which is preliminary data.</text>
</comment>
<gene>
    <name evidence="2" type="ORF">JG687_00005849</name>
    <name evidence="3" type="ORF">PC110_g7797</name>
</gene>
<dbReference type="EMBL" id="MJFZ01000154">
    <property type="protein sequence ID" value="RAW35939.1"/>
    <property type="molecule type" value="Genomic_DNA"/>
</dbReference>
<dbReference type="STRING" id="29920.A0A329SGS6"/>
<name>A0A329SGS6_9STRA</name>
<organism evidence="3 4">
    <name type="scientific">Phytophthora cactorum</name>
    <dbReference type="NCBI Taxonomy" id="29920"/>
    <lineage>
        <taxon>Eukaryota</taxon>
        <taxon>Sar</taxon>
        <taxon>Stramenopiles</taxon>
        <taxon>Oomycota</taxon>
        <taxon>Peronosporomycetes</taxon>
        <taxon>Peronosporales</taxon>
        <taxon>Peronosporaceae</taxon>
        <taxon>Phytophthora</taxon>
    </lineage>
</organism>
<reference evidence="3 4" key="1">
    <citation type="submission" date="2018-01" db="EMBL/GenBank/DDBJ databases">
        <title>Draft genome of the strawberry crown rot pathogen Phytophthora cactorum.</title>
        <authorList>
            <person name="Armitage A.D."/>
            <person name="Lysoe E."/>
            <person name="Nellist C.F."/>
            <person name="Harrison R.J."/>
            <person name="Brurberg M.B."/>
        </authorList>
    </citation>
    <scope>NUCLEOTIDE SEQUENCE [LARGE SCALE GENOMIC DNA]</scope>
    <source>
        <strain evidence="3 4">10300</strain>
    </source>
</reference>